<feature type="domain" description="Tail sheath protein Gp18-like" evidence="5">
    <location>
        <begin position="33"/>
        <end position="90"/>
    </location>
</feature>
<evidence type="ECO:0000313" key="9">
    <source>
        <dbReference type="Proteomes" id="UP000509327"/>
    </source>
</evidence>
<dbReference type="Gene3D" id="3.40.50.11790">
    <property type="match status" value="1"/>
</dbReference>
<dbReference type="Pfam" id="PF17482">
    <property type="entry name" value="Phage_sheath_1C"/>
    <property type="match status" value="1"/>
</dbReference>
<evidence type="ECO:0000259" key="3">
    <source>
        <dbReference type="Pfam" id="PF17481"/>
    </source>
</evidence>
<keyword evidence="9" id="KW-1185">Reference proteome</keyword>
<accession>A0A2V4VHT4</accession>
<dbReference type="Gene3D" id="3.30.1370.220">
    <property type="match status" value="1"/>
</dbReference>
<evidence type="ECO:0000259" key="4">
    <source>
        <dbReference type="Pfam" id="PF17482"/>
    </source>
</evidence>
<evidence type="ECO:0000259" key="2">
    <source>
        <dbReference type="Pfam" id="PF04984"/>
    </source>
</evidence>
<evidence type="ECO:0000259" key="5">
    <source>
        <dbReference type="Pfam" id="PF22671"/>
    </source>
</evidence>
<dbReference type="Gene3D" id="3.30.360.90">
    <property type="match status" value="1"/>
</dbReference>
<evidence type="ECO:0000313" key="6">
    <source>
        <dbReference type="EMBL" id="PYE48489.1"/>
    </source>
</evidence>
<dbReference type="OrthoDB" id="89060at2"/>
<comment type="similarity">
    <text evidence="1">Belongs to the myoviridae tail sheath protein family.</text>
</comment>
<protein>
    <submittedName>
        <fullName evidence="7">Phage tail sheath subtilisin-like domain-containing protein</fullName>
    </submittedName>
    <submittedName>
        <fullName evidence="6">Tail sheath protein</fullName>
    </submittedName>
</protein>
<dbReference type="Proteomes" id="UP000509327">
    <property type="component" value="Chromosome"/>
</dbReference>
<dbReference type="Gene3D" id="2.60.40.4290">
    <property type="match status" value="1"/>
</dbReference>
<dbReference type="Gene3D" id="3.30.1490.360">
    <property type="match status" value="1"/>
</dbReference>
<dbReference type="Proteomes" id="UP000247790">
    <property type="component" value="Unassembled WGS sequence"/>
</dbReference>
<dbReference type="InterPro" id="IPR054564">
    <property type="entry name" value="Gp18_domIII_N"/>
</dbReference>
<reference evidence="6 8" key="1">
    <citation type="submission" date="2018-06" db="EMBL/GenBank/DDBJ databases">
        <title>Genomic Encyclopedia of Type Strains, Phase III (KMG-III): the genomes of soil and plant-associated and newly described type strains.</title>
        <authorList>
            <person name="Whitman W."/>
        </authorList>
    </citation>
    <scope>NUCLEOTIDE SEQUENCE [LARGE SCALE GENOMIC DNA]</scope>
    <source>
        <strain evidence="6 8">CECT 7022</strain>
    </source>
</reference>
<proteinExistence type="inferred from homology"/>
<evidence type="ECO:0000256" key="1">
    <source>
        <dbReference type="ARBA" id="ARBA00008005"/>
    </source>
</evidence>
<evidence type="ECO:0000313" key="7">
    <source>
        <dbReference type="EMBL" id="QKS58804.1"/>
    </source>
</evidence>
<dbReference type="EMBL" id="QJSW01000008">
    <property type="protein sequence ID" value="PYE48489.1"/>
    <property type="molecule type" value="Genomic_DNA"/>
</dbReference>
<dbReference type="InterPro" id="IPR035089">
    <property type="entry name" value="Phage_sheath_subtilisin"/>
</dbReference>
<feature type="domain" description="Phage tail sheath protein-like beta-sandwich" evidence="3">
    <location>
        <begin position="91"/>
        <end position="180"/>
    </location>
</feature>
<dbReference type="InterPro" id="IPR035326">
    <property type="entry name" value="Beta_sandwich_Seath"/>
</dbReference>
<dbReference type="Pfam" id="PF17481">
    <property type="entry name" value="Phage_sheath_domII"/>
    <property type="match status" value="1"/>
</dbReference>
<dbReference type="RefSeq" id="WP_110897158.1">
    <property type="nucleotide sequence ID" value="NZ_CP054614.1"/>
</dbReference>
<evidence type="ECO:0000313" key="8">
    <source>
        <dbReference type="Proteomes" id="UP000247790"/>
    </source>
</evidence>
<feature type="domain" description="Tail sheath protein subtilisin-like" evidence="2">
    <location>
        <begin position="181"/>
        <end position="329"/>
    </location>
</feature>
<dbReference type="InterPro" id="IPR020287">
    <property type="entry name" value="Tail_sheath_C"/>
</dbReference>
<dbReference type="AlphaFoldDB" id="A0A2V4VHT4"/>
<feature type="domain" description="Tail sheath protein C-terminal" evidence="4">
    <location>
        <begin position="337"/>
        <end position="437"/>
    </location>
</feature>
<name>A0A2V4VHT4_PAEBA</name>
<gene>
    <name evidence="6" type="ORF">DFQ00_10880</name>
    <name evidence="7" type="ORF">HUB98_23005</name>
</gene>
<reference evidence="7 9" key="2">
    <citation type="submission" date="2020-06" db="EMBL/GenBank/DDBJ databases">
        <title>Complete genome of Paenibacillus barcinonensis KACC11450.</title>
        <authorList>
            <person name="Kim M."/>
            <person name="Park Y.-J."/>
            <person name="Shin J.-H."/>
        </authorList>
    </citation>
    <scope>NUCLEOTIDE SEQUENCE [LARGE SCALE GENOMIC DNA]</scope>
    <source>
        <strain evidence="7 9">KACC11450</strain>
    </source>
</reference>
<dbReference type="EMBL" id="CP054614">
    <property type="protein sequence ID" value="QKS58804.1"/>
    <property type="molecule type" value="Genomic_DNA"/>
</dbReference>
<sequence length="438" mass="47450">MAGGTWTTQNKVRPGVYMNFASEGTLPGTVGERGTVALALPLSWGQAGTILTVQAGEDVQAKLGYDWTAPQLLLIREALKRAQTLLLYRLNAGTKAKATLDTLTVTAQYGGVRGNDLTIVISANMNEPERFDVSTLLAGKEVHKQTVSNIGQLQSNAFVTFTGEGSLTTTASLPLTSGEDGTSTNQEHADFLSKLEVLDINTVGLISDDATLKSVYSAYIKRLRDVEGKKVQLVLSNYPAADHEGVISVKNGVVLADGTALTPKQTVAWTAGATAGANMNESLTFRAYDDAVDVNGRLTHTETEAALRNGEFVFTASSNRALVEQDVNTFRSVTPDKARHFAKNRVVRVLDGIANDMKRIFESYYIGKVNNNEDGRSLFRSQCVTYLKQLQDIGAIQNFDSKTDITVLPGNETDSIMIEVQVQPVDSVEKVYMKVKVV</sequence>
<dbReference type="Pfam" id="PF22671">
    <property type="entry name" value="Gp18_domIII_N"/>
    <property type="match status" value="1"/>
</dbReference>
<dbReference type="Pfam" id="PF04984">
    <property type="entry name" value="Phage_sheath_1"/>
    <property type="match status" value="1"/>
</dbReference>
<organism evidence="6 8">
    <name type="scientific">Paenibacillus barcinonensis</name>
    <dbReference type="NCBI Taxonomy" id="198119"/>
    <lineage>
        <taxon>Bacteria</taxon>
        <taxon>Bacillati</taxon>
        <taxon>Bacillota</taxon>
        <taxon>Bacilli</taxon>
        <taxon>Bacillales</taxon>
        <taxon>Paenibacillaceae</taxon>
        <taxon>Paenibacillus</taxon>
    </lineage>
</organism>